<comment type="caution">
    <text evidence="1">The sequence shown here is derived from an EMBL/GenBank/DDBJ whole genome shotgun (WGS) entry which is preliminary data.</text>
</comment>
<accession>A0AAV4X6X5</accession>
<dbReference type="EMBL" id="BPLR01017370">
    <property type="protein sequence ID" value="GIY91002.1"/>
    <property type="molecule type" value="Genomic_DNA"/>
</dbReference>
<evidence type="ECO:0000313" key="2">
    <source>
        <dbReference type="Proteomes" id="UP001054945"/>
    </source>
</evidence>
<reference evidence="1 2" key="1">
    <citation type="submission" date="2021-06" db="EMBL/GenBank/DDBJ databases">
        <title>Caerostris extrusa draft genome.</title>
        <authorList>
            <person name="Kono N."/>
            <person name="Arakawa K."/>
        </authorList>
    </citation>
    <scope>NUCLEOTIDE SEQUENCE [LARGE SCALE GENOMIC DNA]</scope>
</reference>
<keyword evidence="2" id="KW-1185">Reference proteome</keyword>
<proteinExistence type="predicted"/>
<gene>
    <name evidence="1" type="ORF">CEXT_301801</name>
</gene>
<organism evidence="1 2">
    <name type="scientific">Caerostris extrusa</name>
    <name type="common">Bark spider</name>
    <name type="synonym">Caerostris bankana</name>
    <dbReference type="NCBI Taxonomy" id="172846"/>
    <lineage>
        <taxon>Eukaryota</taxon>
        <taxon>Metazoa</taxon>
        <taxon>Ecdysozoa</taxon>
        <taxon>Arthropoda</taxon>
        <taxon>Chelicerata</taxon>
        <taxon>Arachnida</taxon>
        <taxon>Araneae</taxon>
        <taxon>Araneomorphae</taxon>
        <taxon>Entelegynae</taxon>
        <taxon>Araneoidea</taxon>
        <taxon>Araneidae</taxon>
        <taxon>Caerostris</taxon>
    </lineage>
</organism>
<sequence length="91" mass="10271">MINQNLKPCTGRPTPLYQQPHNVHVYVRFRPFKGSRGSKNSCIPPRHVSGGKAELRTYLASSIPVVTFLYRNTLCNEMSKTYSASCLSIVR</sequence>
<name>A0AAV4X6X5_CAEEX</name>
<evidence type="ECO:0008006" key="3">
    <source>
        <dbReference type="Google" id="ProtNLM"/>
    </source>
</evidence>
<dbReference type="Proteomes" id="UP001054945">
    <property type="component" value="Unassembled WGS sequence"/>
</dbReference>
<evidence type="ECO:0000313" key="1">
    <source>
        <dbReference type="EMBL" id="GIY91002.1"/>
    </source>
</evidence>
<protein>
    <recommendedName>
        <fullName evidence="3">Kinesin motor domain-containing protein</fullName>
    </recommendedName>
</protein>
<dbReference type="AlphaFoldDB" id="A0AAV4X6X5"/>